<dbReference type="PANTHER" id="PTHR35337:SF1">
    <property type="entry name" value="SLR1478 PROTEIN"/>
    <property type="match status" value="1"/>
</dbReference>
<keyword evidence="1" id="KW-0812">Transmembrane</keyword>
<evidence type="ECO:0000256" key="1">
    <source>
        <dbReference type="SAM" id="Phobius"/>
    </source>
</evidence>
<dbReference type="InterPro" id="IPR002798">
    <property type="entry name" value="SpoIIM-like"/>
</dbReference>
<reference evidence="3 5" key="2">
    <citation type="submission" date="2016-10" db="EMBL/GenBank/DDBJ databases">
        <authorList>
            <person name="de Groot N.N."/>
        </authorList>
    </citation>
    <scope>NUCLEOTIDE SEQUENCE [LARGE SCALE GENOMIC DNA]</scope>
    <source>
        <strain evidence="3 5">DSM 2895</strain>
    </source>
</reference>
<dbReference type="Pfam" id="PF01944">
    <property type="entry name" value="SpoIIM"/>
    <property type="match status" value="1"/>
</dbReference>
<dbReference type="EMBL" id="LGUG01000009">
    <property type="protein sequence ID" value="KON90708.1"/>
    <property type="molecule type" value="Genomic_DNA"/>
</dbReference>
<dbReference type="OrthoDB" id="161024at2"/>
<dbReference type="EMBL" id="FNED01000035">
    <property type="protein sequence ID" value="SDJ98803.1"/>
    <property type="molecule type" value="Genomic_DNA"/>
</dbReference>
<keyword evidence="1" id="KW-1133">Transmembrane helix</keyword>
<dbReference type="PANTHER" id="PTHR35337">
    <property type="entry name" value="SLR1478 PROTEIN"/>
    <property type="match status" value="1"/>
</dbReference>
<sequence>MIRRLGNIVRKNKRYIWIGLALMLLGIFLGYANAEAIKQAAKQMMDSIQRIAKDINDANNPMYTFWVIFENNVMAAFSMVGLGIFFFGLYPALGLVTNGILLGFLLKVYANGGVNPLKIFLTGILPHGILELSAIIFASAIGIKLGVLTYDWVVSWFVKERRAGAKARFGEMLRDLPLIVGTIVVMLFLAAIIESTVTPLLIQNFMGQEMNVVKDMFK</sequence>
<reference evidence="2 4" key="1">
    <citation type="submission" date="2015-07" db="EMBL/GenBank/DDBJ databases">
        <title>Fjat-14205 dsm 2895.</title>
        <authorList>
            <person name="Liu B."/>
            <person name="Wang J."/>
            <person name="Zhu Y."/>
            <person name="Liu G."/>
            <person name="Chen Q."/>
            <person name="Chen Z."/>
            <person name="Lan J."/>
            <person name="Che J."/>
            <person name="Ge C."/>
            <person name="Shi H."/>
            <person name="Pan Z."/>
            <person name="Liu X."/>
        </authorList>
    </citation>
    <scope>NUCLEOTIDE SEQUENCE [LARGE SCALE GENOMIC DNA]</scope>
    <source>
        <strain evidence="2 4">DSM 2895</strain>
    </source>
</reference>
<dbReference type="Proteomes" id="UP000182836">
    <property type="component" value="Unassembled WGS sequence"/>
</dbReference>
<feature type="transmembrane region" description="Helical" evidence="1">
    <location>
        <begin position="178"/>
        <end position="202"/>
    </location>
</feature>
<dbReference type="PATRIC" id="fig|47500.12.peg.3271"/>
<organism evidence="2 4">
    <name type="scientific">Aneurinibacillus migulanus</name>
    <name type="common">Bacillus migulanus</name>
    <dbReference type="NCBI Taxonomy" id="47500"/>
    <lineage>
        <taxon>Bacteria</taxon>
        <taxon>Bacillati</taxon>
        <taxon>Bacillota</taxon>
        <taxon>Bacilli</taxon>
        <taxon>Bacillales</taxon>
        <taxon>Paenibacillaceae</taxon>
        <taxon>Aneurinibacillus group</taxon>
        <taxon>Aneurinibacillus</taxon>
    </lineage>
</organism>
<evidence type="ECO:0000313" key="4">
    <source>
        <dbReference type="Proteomes" id="UP000037269"/>
    </source>
</evidence>
<dbReference type="GeneID" id="42308790"/>
<dbReference type="Proteomes" id="UP000037269">
    <property type="component" value="Unassembled WGS sequence"/>
</dbReference>
<dbReference type="RefSeq" id="WP_043066267.1">
    <property type="nucleotide sequence ID" value="NZ_BJOA01000105.1"/>
</dbReference>
<feature type="transmembrane region" description="Helical" evidence="1">
    <location>
        <begin position="73"/>
        <end position="96"/>
    </location>
</feature>
<evidence type="ECO:0000313" key="5">
    <source>
        <dbReference type="Proteomes" id="UP000182836"/>
    </source>
</evidence>
<protein>
    <submittedName>
        <fullName evidence="3">Stage II sporulation protein M</fullName>
    </submittedName>
</protein>
<accession>A0A0D1W3M6</accession>
<evidence type="ECO:0000313" key="3">
    <source>
        <dbReference type="EMBL" id="SDJ98803.1"/>
    </source>
</evidence>
<dbReference type="AlphaFoldDB" id="A0A0D1W3M6"/>
<keyword evidence="4" id="KW-1185">Reference proteome</keyword>
<gene>
    <name evidence="2" type="ORF">AF333_27060</name>
    <name evidence="3" type="ORF">SAMN04487909_1352</name>
</gene>
<keyword evidence="1" id="KW-0472">Membrane</keyword>
<evidence type="ECO:0000313" key="2">
    <source>
        <dbReference type="EMBL" id="KON90708.1"/>
    </source>
</evidence>
<proteinExistence type="predicted"/>
<dbReference type="STRING" id="47500.AF333_27060"/>
<name>A0A0D1W3M6_ANEMI</name>